<dbReference type="Proteomes" id="UP001345963">
    <property type="component" value="Unassembled WGS sequence"/>
</dbReference>
<proteinExistence type="predicted"/>
<evidence type="ECO:0000256" key="1">
    <source>
        <dbReference type="SAM" id="MobiDB-lite"/>
    </source>
</evidence>
<dbReference type="EMBL" id="JAHUTI010069743">
    <property type="protein sequence ID" value="MED6254692.1"/>
    <property type="molecule type" value="Genomic_DNA"/>
</dbReference>
<sequence>MSQAFNISQSSLQNHHGHPPKLTGWSLIREAAKKELQRFIAQVGESFPQDRTTIRHAFHEYGLHRRVAKCFLHMIEAESCSGGCFSLAGQGSGSEFISK</sequence>
<gene>
    <name evidence="2" type="ORF">ATANTOWER_031720</name>
</gene>
<organism evidence="2 3">
    <name type="scientific">Ataeniobius toweri</name>
    <dbReference type="NCBI Taxonomy" id="208326"/>
    <lineage>
        <taxon>Eukaryota</taxon>
        <taxon>Metazoa</taxon>
        <taxon>Chordata</taxon>
        <taxon>Craniata</taxon>
        <taxon>Vertebrata</taxon>
        <taxon>Euteleostomi</taxon>
        <taxon>Actinopterygii</taxon>
        <taxon>Neopterygii</taxon>
        <taxon>Teleostei</taxon>
        <taxon>Neoteleostei</taxon>
        <taxon>Acanthomorphata</taxon>
        <taxon>Ovalentaria</taxon>
        <taxon>Atherinomorphae</taxon>
        <taxon>Cyprinodontiformes</taxon>
        <taxon>Goodeidae</taxon>
        <taxon>Ataeniobius</taxon>
    </lineage>
</organism>
<evidence type="ECO:0000313" key="2">
    <source>
        <dbReference type="EMBL" id="MED6254692.1"/>
    </source>
</evidence>
<protein>
    <submittedName>
        <fullName evidence="2">Uncharacterized protein</fullName>
    </submittedName>
</protein>
<evidence type="ECO:0000313" key="3">
    <source>
        <dbReference type="Proteomes" id="UP001345963"/>
    </source>
</evidence>
<keyword evidence="3" id="KW-1185">Reference proteome</keyword>
<comment type="caution">
    <text evidence="2">The sequence shown here is derived from an EMBL/GenBank/DDBJ whole genome shotgun (WGS) entry which is preliminary data.</text>
</comment>
<reference evidence="2 3" key="1">
    <citation type="submission" date="2021-07" db="EMBL/GenBank/DDBJ databases">
        <authorList>
            <person name="Palmer J.M."/>
        </authorList>
    </citation>
    <scope>NUCLEOTIDE SEQUENCE [LARGE SCALE GENOMIC DNA]</scope>
    <source>
        <strain evidence="2 3">AT_MEX2019</strain>
        <tissue evidence="2">Muscle</tissue>
    </source>
</reference>
<name>A0ABU7BW74_9TELE</name>
<feature type="compositionally biased region" description="Polar residues" evidence="1">
    <location>
        <begin position="1"/>
        <end position="14"/>
    </location>
</feature>
<accession>A0ABU7BW74</accession>
<feature type="region of interest" description="Disordered" evidence="1">
    <location>
        <begin position="1"/>
        <end position="23"/>
    </location>
</feature>